<dbReference type="KEGG" id="egu:105055529"/>
<dbReference type="InterPro" id="IPR058039">
    <property type="entry name" value="At3g05675-like_ankyrin"/>
</dbReference>
<evidence type="ECO:0000313" key="6">
    <source>
        <dbReference type="RefSeq" id="XP_029123323.1"/>
    </source>
</evidence>
<reference evidence="6" key="1">
    <citation type="submission" date="2025-08" db="UniProtKB">
        <authorList>
            <consortium name="RefSeq"/>
        </authorList>
    </citation>
    <scope>IDENTIFICATION</scope>
</reference>
<dbReference type="RefSeq" id="XP_029123323.1">
    <property type="nucleotide sequence ID" value="XM_029267490.1"/>
</dbReference>
<dbReference type="PANTHER" id="PTHR31060">
    <property type="entry name" value="OSJNBA0011J08.25 PROTEIN-RELATED"/>
    <property type="match status" value="1"/>
</dbReference>
<evidence type="ECO:0000256" key="2">
    <source>
        <dbReference type="ARBA" id="ARBA00004906"/>
    </source>
</evidence>
<name>A0A8N4F2F0_ELAGV</name>
<accession>A0A8N4F2F0</accession>
<gene>
    <name evidence="6" type="primary">LOC105055529</name>
</gene>
<dbReference type="Proteomes" id="UP000504607">
    <property type="component" value="Chromosome 12"/>
</dbReference>
<evidence type="ECO:0000313" key="5">
    <source>
        <dbReference type="Proteomes" id="UP000504607"/>
    </source>
</evidence>
<dbReference type="Pfam" id="PF25553">
    <property type="entry name" value="BTB-POZ_ANK-like"/>
    <property type="match status" value="1"/>
</dbReference>
<dbReference type="GO" id="GO:0016567">
    <property type="term" value="P:protein ubiquitination"/>
    <property type="evidence" value="ECO:0007669"/>
    <property type="project" value="UniProtKB-UniPathway"/>
</dbReference>
<dbReference type="AlphaFoldDB" id="A0A8N4F2F0"/>
<organism evidence="5 6">
    <name type="scientific">Elaeis guineensis var. tenera</name>
    <name type="common">Oil palm</name>
    <dbReference type="NCBI Taxonomy" id="51953"/>
    <lineage>
        <taxon>Eukaryota</taxon>
        <taxon>Viridiplantae</taxon>
        <taxon>Streptophyta</taxon>
        <taxon>Embryophyta</taxon>
        <taxon>Tracheophyta</taxon>
        <taxon>Spermatophyta</taxon>
        <taxon>Magnoliopsida</taxon>
        <taxon>Liliopsida</taxon>
        <taxon>Arecaceae</taxon>
        <taxon>Arecoideae</taxon>
        <taxon>Cocoseae</taxon>
        <taxon>Elaeidinae</taxon>
        <taxon>Elaeis</taxon>
    </lineage>
</organism>
<proteinExistence type="predicted"/>
<dbReference type="PANTHER" id="PTHR31060:SF31">
    <property type="entry name" value="BTB_POZ DOMAIN PROTEIN"/>
    <property type="match status" value="1"/>
</dbReference>
<evidence type="ECO:0000259" key="4">
    <source>
        <dbReference type="Pfam" id="PF25553"/>
    </source>
</evidence>
<comment type="pathway">
    <text evidence="2">Protein modification; protein ubiquitination.</text>
</comment>
<evidence type="ECO:0000256" key="1">
    <source>
        <dbReference type="ARBA" id="ARBA00002668"/>
    </source>
</evidence>
<sequence>MDKGLRVRPSGVSGVMNSIFVSAATKASKMLVAAASAAVATGEGERWQPMNTVRYLVMLTIWANVWVLRIVTDVFPPPPAVLSLLDFGVEGLIDKKQQSSSTAIVLHGGSGGGLRACTTAIGRALSHILVILNELPSTSTKYEFVLAMADRIVTENVQLGHGELLEVNRAVLASGFSRTSELLCRALQRSSSITATWPSRVLSLLPLGPRLAAFYDGLRLCLGGLLPPAAAAAGALRPYKSHQQVTANADEWLEAEKLAHELLWITNKLRTSSALGEAIVRWAFASGLASLSLAAHPRVHCPIVKITVLLLRELARGEWEAAREVTFGILALWLPLLCYASHGVTSPVLSGMEKWEMERVIEDLIAGLPWDDQEIILRNWLEDFSASDSDWPNLSRSFDRWCRYSRKLLWTGMLRKPIAHPELKLALMLYDIFRLFRGSCSSKYHAVGPAPPTTMLSCSDFLWIIPGPPIHLEEDAPPPTSIKG</sequence>
<dbReference type="InterPro" id="IPR038920">
    <property type="entry name" value="At3g05675-like"/>
</dbReference>
<feature type="domain" description="At3g05675-like ankyrin-like" evidence="4">
    <location>
        <begin position="259"/>
        <end position="405"/>
    </location>
</feature>
<dbReference type="OrthoDB" id="778222at2759"/>
<keyword evidence="3" id="KW-0833">Ubl conjugation pathway</keyword>
<protein>
    <submittedName>
        <fullName evidence="6">Uncharacterized protein LOC105055529</fullName>
    </submittedName>
</protein>
<keyword evidence="5" id="KW-1185">Reference proteome</keyword>
<dbReference type="UniPathway" id="UPA00143"/>
<evidence type="ECO:0000256" key="3">
    <source>
        <dbReference type="ARBA" id="ARBA00022786"/>
    </source>
</evidence>
<comment type="function">
    <text evidence="1">May act as a substrate-specific adapter of an E3 ubiquitin-protein ligase complex (CUL3-RBX1-BTB) which mediates the ubiquitination and subsequent proteasomal degradation of target proteins.</text>
</comment>